<dbReference type="SUPFAM" id="SSF53597">
    <property type="entry name" value="Dihydrofolate reductase-like"/>
    <property type="match status" value="1"/>
</dbReference>
<dbReference type="GO" id="GO:0046655">
    <property type="term" value="P:folic acid metabolic process"/>
    <property type="evidence" value="ECO:0007669"/>
    <property type="project" value="TreeGrafter"/>
</dbReference>
<dbReference type="GO" id="GO:0050661">
    <property type="term" value="F:NADP binding"/>
    <property type="evidence" value="ECO:0007669"/>
    <property type="project" value="InterPro"/>
</dbReference>
<comment type="caution">
    <text evidence="9">The sequence shown here is derived from an EMBL/GenBank/DDBJ whole genome shotgun (WGS) entry which is preliminary data.</text>
</comment>
<dbReference type="InterPro" id="IPR012259">
    <property type="entry name" value="DHFR"/>
</dbReference>
<name>A0A9D0ZQI2_9FIRM</name>
<evidence type="ECO:0000256" key="1">
    <source>
        <dbReference type="ARBA" id="ARBA00004903"/>
    </source>
</evidence>
<evidence type="ECO:0000256" key="6">
    <source>
        <dbReference type="ARBA" id="ARBA00023002"/>
    </source>
</evidence>
<dbReference type="GO" id="GO:0004146">
    <property type="term" value="F:dihydrofolate reductase activity"/>
    <property type="evidence" value="ECO:0007669"/>
    <property type="project" value="UniProtKB-EC"/>
</dbReference>
<evidence type="ECO:0000256" key="5">
    <source>
        <dbReference type="ARBA" id="ARBA00022857"/>
    </source>
</evidence>
<organism evidence="9 10">
    <name type="scientific">Candidatus Coprosoma intestinipullorum</name>
    <dbReference type="NCBI Taxonomy" id="2840752"/>
    <lineage>
        <taxon>Bacteria</taxon>
        <taxon>Bacillati</taxon>
        <taxon>Bacillota</taxon>
        <taxon>Bacillota incertae sedis</taxon>
        <taxon>Candidatus Coprosoma</taxon>
    </lineage>
</organism>
<evidence type="ECO:0000256" key="7">
    <source>
        <dbReference type="PIRNR" id="PIRNR000194"/>
    </source>
</evidence>
<dbReference type="GO" id="GO:0005829">
    <property type="term" value="C:cytosol"/>
    <property type="evidence" value="ECO:0007669"/>
    <property type="project" value="TreeGrafter"/>
</dbReference>
<evidence type="ECO:0000313" key="9">
    <source>
        <dbReference type="EMBL" id="HIQ90671.1"/>
    </source>
</evidence>
<comment type="catalytic activity">
    <reaction evidence="7">
        <text>(6S)-5,6,7,8-tetrahydrofolate + NADP(+) = 7,8-dihydrofolate + NADPH + H(+)</text>
        <dbReference type="Rhea" id="RHEA:15009"/>
        <dbReference type="ChEBI" id="CHEBI:15378"/>
        <dbReference type="ChEBI" id="CHEBI:57451"/>
        <dbReference type="ChEBI" id="CHEBI:57453"/>
        <dbReference type="ChEBI" id="CHEBI:57783"/>
        <dbReference type="ChEBI" id="CHEBI:58349"/>
        <dbReference type="EC" id="1.5.1.3"/>
    </reaction>
</comment>
<dbReference type="Gene3D" id="3.40.430.10">
    <property type="entry name" value="Dihydrofolate Reductase, subunit A"/>
    <property type="match status" value="1"/>
</dbReference>
<keyword evidence="4 7" id="KW-0554">One-carbon metabolism</keyword>
<evidence type="ECO:0000256" key="3">
    <source>
        <dbReference type="ARBA" id="ARBA00012856"/>
    </source>
</evidence>
<reference evidence="9" key="1">
    <citation type="submission" date="2020-10" db="EMBL/GenBank/DDBJ databases">
        <authorList>
            <person name="Gilroy R."/>
        </authorList>
    </citation>
    <scope>NUCLEOTIDE SEQUENCE</scope>
    <source>
        <strain evidence="9">CHK147-3167</strain>
    </source>
</reference>
<dbReference type="EMBL" id="DVFV01000065">
    <property type="protein sequence ID" value="HIQ90671.1"/>
    <property type="molecule type" value="Genomic_DNA"/>
</dbReference>
<dbReference type="Proteomes" id="UP000886786">
    <property type="component" value="Unassembled WGS sequence"/>
</dbReference>
<keyword evidence="5 7" id="KW-0521">NADP</keyword>
<dbReference type="InterPro" id="IPR024072">
    <property type="entry name" value="DHFR-like_dom_sf"/>
</dbReference>
<evidence type="ECO:0000256" key="4">
    <source>
        <dbReference type="ARBA" id="ARBA00022563"/>
    </source>
</evidence>
<dbReference type="PANTHER" id="PTHR48069">
    <property type="entry name" value="DIHYDROFOLATE REDUCTASE"/>
    <property type="match status" value="1"/>
</dbReference>
<dbReference type="EC" id="1.5.1.3" evidence="3 7"/>
<dbReference type="CDD" id="cd00209">
    <property type="entry name" value="DHFR"/>
    <property type="match status" value="1"/>
</dbReference>
<evidence type="ECO:0000259" key="8">
    <source>
        <dbReference type="PROSITE" id="PS51330"/>
    </source>
</evidence>
<proteinExistence type="inferred from homology"/>
<feature type="domain" description="DHFR" evidence="8">
    <location>
        <begin position="2"/>
        <end position="156"/>
    </location>
</feature>
<dbReference type="Pfam" id="PF00186">
    <property type="entry name" value="DHFR_1"/>
    <property type="match status" value="1"/>
</dbReference>
<sequence length="157" mass="18592">MSLKIIAAIGKNNELGKDNKLLWNLKDDLKFFREKTNYQTIIMGRKTFESLPKLLPNRRHVVLSQSDNFPSEVIVYHQIQDLLENEQDGFIIGGGKIYTLLLDYANKLYLTEIDKTYKDADTYFPNFDKSLFETETLKTCYDEKEDIHYKHVLYKRR</sequence>
<dbReference type="PIRSF" id="PIRSF000194">
    <property type="entry name" value="DHFR"/>
    <property type="match status" value="1"/>
</dbReference>
<comment type="pathway">
    <text evidence="1 7">Cofactor biosynthesis; tetrahydrofolate biosynthesis; 5,6,7,8-tetrahydrofolate from 7,8-dihydrofolate: step 1/1.</text>
</comment>
<dbReference type="AlphaFoldDB" id="A0A9D0ZQI2"/>
<dbReference type="GO" id="GO:0046452">
    <property type="term" value="P:dihydrofolate metabolic process"/>
    <property type="evidence" value="ECO:0007669"/>
    <property type="project" value="TreeGrafter"/>
</dbReference>
<gene>
    <name evidence="9" type="ORF">IAB27_03470</name>
</gene>
<accession>A0A9D0ZQI2</accession>
<protein>
    <recommendedName>
        <fullName evidence="3 7">Dihydrofolate reductase</fullName>
        <ecNumber evidence="3 7">1.5.1.3</ecNumber>
    </recommendedName>
</protein>
<comment type="function">
    <text evidence="7">Key enzyme in folate metabolism. Catalyzes an essential reaction for de novo glycine and purine synthesis, and for DNA precursor synthesis.</text>
</comment>
<dbReference type="PRINTS" id="PR00070">
    <property type="entry name" value="DHFR"/>
</dbReference>
<keyword evidence="6 7" id="KW-0560">Oxidoreductase</keyword>
<dbReference type="PROSITE" id="PS51330">
    <property type="entry name" value="DHFR_2"/>
    <property type="match status" value="1"/>
</dbReference>
<dbReference type="GO" id="GO:0006730">
    <property type="term" value="P:one-carbon metabolic process"/>
    <property type="evidence" value="ECO:0007669"/>
    <property type="project" value="UniProtKB-KW"/>
</dbReference>
<dbReference type="InterPro" id="IPR001796">
    <property type="entry name" value="DHFR_dom"/>
</dbReference>
<evidence type="ECO:0000313" key="10">
    <source>
        <dbReference type="Proteomes" id="UP000886786"/>
    </source>
</evidence>
<dbReference type="GO" id="GO:0046654">
    <property type="term" value="P:tetrahydrofolate biosynthetic process"/>
    <property type="evidence" value="ECO:0007669"/>
    <property type="project" value="InterPro"/>
</dbReference>
<dbReference type="PANTHER" id="PTHR48069:SF3">
    <property type="entry name" value="DIHYDROFOLATE REDUCTASE"/>
    <property type="match status" value="1"/>
</dbReference>
<reference evidence="9" key="2">
    <citation type="journal article" date="2021" name="PeerJ">
        <title>Extensive microbial diversity within the chicken gut microbiome revealed by metagenomics and culture.</title>
        <authorList>
            <person name="Gilroy R."/>
            <person name="Ravi A."/>
            <person name="Getino M."/>
            <person name="Pursley I."/>
            <person name="Horton D.L."/>
            <person name="Alikhan N.F."/>
            <person name="Baker D."/>
            <person name="Gharbi K."/>
            <person name="Hall N."/>
            <person name="Watson M."/>
            <person name="Adriaenssens E.M."/>
            <person name="Foster-Nyarko E."/>
            <person name="Jarju S."/>
            <person name="Secka A."/>
            <person name="Antonio M."/>
            <person name="Oren A."/>
            <person name="Chaudhuri R.R."/>
            <person name="La Ragione R."/>
            <person name="Hildebrand F."/>
            <person name="Pallen M.J."/>
        </authorList>
    </citation>
    <scope>NUCLEOTIDE SEQUENCE</scope>
    <source>
        <strain evidence="9">CHK147-3167</strain>
    </source>
</reference>
<comment type="similarity">
    <text evidence="2 7">Belongs to the dihydrofolate reductase family.</text>
</comment>
<evidence type="ECO:0000256" key="2">
    <source>
        <dbReference type="ARBA" id="ARBA00009539"/>
    </source>
</evidence>